<evidence type="ECO:0000313" key="2">
    <source>
        <dbReference type="Proteomes" id="UP000270757"/>
    </source>
</evidence>
<name>A0A3A5L3W6_9GAMM</name>
<dbReference type="Gene3D" id="3.50.50.60">
    <property type="entry name" value="FAD/NAD(P)-binding domain"/>
    <property type="match status" value="1"/>
</dbReference>
<dbReference type="GeneID" id="48946580"/>
<reference evidence="1 2" key="1">
    <citation type="submission" date="2018-09" db="EMBL/GenBank/DDBJ databases">
        <title>Draft genome sequences of Legionella taurinensis isolated from water samples.</title>
        <authorList>
            <person name="Chakeri A."/>
            <person name="Allerberger F."/>
            <person name="Kundi M."/>
            <person name="Ruppitsch W."/>
            <person name="Schmid D."/>
        </authorList>
    </citation>
    <scope>NUCLEOTIDE SEQUENCE [LARGE SCALE GENOMIC DNA]</scope>
    <source>
        <strain evidence="1 2">4570-18-6</strain>
    </source>
</reference>
<comment type="caution">
    <text evidence="1">The sequence shown here is derived from an EMBL/GenBank/DDBJ whole genome shotgun (WGS) entry which is preliminary data.</text>
</comment>
<proteinExistence type="predicted"/>
<protein>
    <recommendedName>
        <fullName evidence="3">FAD/NAD(P)-binding domain-containing protein</fullName>
    </recommendedName>
</protein>
<dbReference type="EMBL" id="QZWB01000007">
    <property type="protein sequence ID" value="RJT46914.1"/>
    <property type="molecule type" value="Genomic_DNA"/>
</dbReference>
<dbReference type="AlphaFoldDB" id="A0A3A5L3W6"/>
<dbReference type="InterPro" id="IPR036188">
    <property type="entry name" value="FAD/NAD-bd_sf"/>
</dbReference>
<dbReference type="Proteomes" id="UP000270757">
    <property type="component" value="Unassembled WGS sequence"/>
</dbReference>
<dbReference type="RefSeq" id="WP_115300475.1">
    <property type="nucleotide sequence ID" value="NZ_CAAAIR010000008.1"/>
</dbReference>
<dbReference type="SUPFAM" id="SSF51905">
    <property type="entry name" value="FAD/NAD(P)-binding domain"/>
    <property type="match status" value="1"/>
</dbReference>
<organism evidence="1 2">
    <name type="scientific">Legionella taurinensis</name>
    <dbReference type="NCBI Taxonomy" id="70611"/>
    <lineage>
        <taxon>Bacteria</taxon>
        <taxon>Pseudomonadati</taxon>
        <taxon>Pseudomonadota</taxon>
        <taxon>Gammaproteobacteria</taxon>
        <taxon>Legionellales</taxon>
        <taxon>Legionellaceae</taxon>
        <taxon>Legionella</taxon>
    </lineage>
</organism>
<sequence length="638" mass="72112">MKTIAIVGGGPIGLYLAIRLSQVLGSQLSEFKIIIIEPKLNDYNRPGIVAKNVLDLIERHIKLGNEVLKASDDSDSSIFIGRLEAALLKEAKHYPIQFVKAALTGMSPQGDLLLDNGQRLTCDYAFDCTGARRKLISSVNSQLSPGTKFTVSTVADNPRKNHFVAYVTMDTTNAARMIEDTKRDPLQRALGLQRLRSEFKWPEFVEPELSQRRYTTDESVLFYLYYETPPQFNSISQSKQKEWLSALIEFKTGHALKFHVEDDPLKFSAFVVDPDKVNEVYLQTSALPFIALPMGDAHIKPDFRLGIGIRSGVLRAESFITALVKSGGIIPGALKPYEVLVQNPMGWHEQTLQSEYRLEKEKIKNALPQTKKMYMAALSQAETDIDRLTLEAGLDDINTQLALEQLALAREHFAIAAHEKSDQQPIRRIRLSKTSVVLQEEALRDCEKALFSALELMPAHKQNVVKDELLDLARSYKEVAGRLFLNDQKATAKIYYKAAANLLGTFFSAEYSLELVKIYSNLLIIAKQQEQYNLLENYNNLALQWLKRQDESLPEVKKLKDKIRYNHCEGILTQIANEAKKETPDKQVMAKLEEAEINYSQLQSQELLSEVENKKLGALMDKIKQSTLKNTQTIDKTT</sequence>
<gene>
    <name evidence="1" type="ORF">D6J04_07745</name>
</gene>
<evidence type="ECO:0008006" key="3">
    <source>
        <dbReference type="Google" id="ProtNLM"/>
    </source>
</evidence>
<evidence type="ECO:0000313" key="1">
    <source>
        <dbReference type="EMBL" id="RJT46914.1"/>
    </source>
</evidence>
<accession>A0A3A5L3W6</accession>